<reference evidence="2 3" key="1">
    <citation type="submission" date="2019-09" db="EMBL/GenBank/DDBJ databases">
        <authorList>
            <person name="Chandra G."/>
            <person name="Truman W A."/>
        </authorList>
    </citation>
    <scope>NUCLEOTIDE SEQUENCE [LARGE SCALE GENOMIC DNA]</scope>
    <source>
        <strain evidence="2">PS685</strain>
    </source>
</reference>
<evidence type="ECO:0000256" key="1">
    <source>
        <dbReference type="SAM" id="MobiDB-lite"/>
    </source>
</evidence>
<name>A0A5E6YDP8_PSEFL</name>
<dbReference type="Proteomes" id="UP000326437">
    <property type="component" value="Unassembled WGS sequence"/>
</dbReference>
<sequence>MKTMERTPVKRTHITHFAQEFGQCEAAALLKMTQGALSKAIRRGRDVYVTKHADGSYTAEEVRSFPSQNPAKNQSPEAVAV</sequence>
<evidence type="ECO:0008006" key="4">
    <source>
        <dbReference type="Google" id="ProtNLM"/>
    </source>
</evidence>
<evidence type="ECO:0000313" key="2">
    <source>
        <dbReference type="EMBL" id="VVN51255.1"/>
    </source>
</evidence>
<dbReference type="GO" id="GO:0006355">
    <property type="term" value="P:regulation of DNA-templated transcription"/>
    <property type="evidence" value="ECO:0007669"/>
    <property type="project" value="InterPro"/>
</dbReference>
<feature type="region of interest" description="Disordered" evidence="1">
    <location>
        <begin position="57"/>
        <end position="81"/>
    </location>
</feature>
<evidence type="ECO:0000313" key="3">
    <source>
        <dbReference type="Proteomes" id="UP000326437"/>
    </source>
</evidence>
<dbReference type="SUPFAM" id="SSF47413">
    <property type="entry name" value="lambda repressor-like DNA-binding domains"/>
    <property type="match status" value="1"/>
</dbReference>
<proteinExistence type="predicted"/>
<accession>A0A5E6YDP8</accession>
<dbReference type="GO" id="GO:0003677">
    <property type="term" value="F:DNA binding"/>
    <property type="evidence" value="ECO:0007669"/>
    <property type="project" value="InterPro"/>
</dbReference>
<protein>
    <recommendedName>
        <fullName evidence="4">Cro/Cl family transcriptional regulator</fullName>
    </recommendedName>
</protein>
<dbReference type="AlphaFoldDB" id="A0A5E6YDP8"/>
<dbReference type="Gene3D" id="3.30.240.10">
    <property type="entry name" value="CRO Repressor"/>
    <property type="match status" value="1"/>
</dbReference>
<dbReference type="EMBL" id="CABVHO010000002">
    <property type="protein sequence ID" value="VVN51255.1"/>
    <property type="molecule type" value="Genomic_DNA"/>
</dbReference>
<feature type="compositionally biased region" description="Polar residues" evidence="1">
    <location>
        <begin position="65"/>
        <end position="81"/>
    </location>
</feature>
<dbReference type="InterPro" id="IPR000655">
    <property type="entry name" value="Cro-like"/>
</dbReference>
<dbReference type="InterPro" id="IPR010982">
    <property type="entry name" value="Lambda_DNA-bd_dom_sf"/>
</dbReference>
<gene>
    <name evidence="2" type="ORF">PS685_00606</name>
</gene>
<organism evidence="2 3">
    <name type="scientific">Pseudomonas fluorescens</name>
    <dbReference type="NCBI Taxonomy" id="294"/>
    <lineage>
        <taxon>Bacteria</taxon>
        <taxon>Pseudomonadati</taxon>
        <taxon>Pseudomonadota</taxon>
        <taxon>Gammaproteobacteria</taxon>
        <taxon>Pseudomonadales</taxon>
        <taxon>Pseudomonadaceae</taxon>
        <taxon>Pseudomonas</taxon>
    </lineage>
</organism>
<dbReference type="Pfam" id="PF09048">
    <property type="entry name" value="Cro"/>
    <property type="match status" value="1"/>
</dbReference>
<dbReference type="RefSeq" id="WP_237149546.1">
    <property type="nucleotide sequence ID" value="NZ_CABVHO010000002.1"/>
</dbReference>
<dbReference type="InterPro" id="IPR038202">
    <property type="entry name" value="Cro_sf"/>
</dbReference>